<dbReference type="Pfam" id="PF03091">
    <property type="entry name" value="CutA1"/>
    <property type="match status" value="1"/>
</dbReference>
<dbReference type="PANTHER" id="PTHR23419">
    <property type="entry name" value="DIVALENT CATION TOLERANCE CUTA-RELATED"/>
    <property type="match status" value="1"/>
</dbReference>
<evidence type="ECO:0000256" key="2">
    <source>
        <dbReference type="SAM" id="MobiDB-lite"/>
    </source>
</evidence>
<evidence type="ECO:0000313" key="3">
    <source>
        <dbReference type="EMBL" id="UNZ05972.1"/>
    </source>
</evidence>
<dbReference type="SUPFAM" id="SSF54913">
    <property type="entry name" value="GlnB-like"/>
    <property type="match status" value="1"/>
</dbReference>
<dbReference type="Proteomes" id="UP000829494">
    <property type="component" value="Chromosome"/>
</dbReference>
<feature type="compositionally biased region" description="Basic and acidic residues" evidence="2">
    <location>
        <begin position="22"/>
        <end position="36"/>
    </location>
</feature>
<dbReference type="InterPro" id="IPR004323">
    <property type="entry name" value="Ion_tolerance_CutA"/>
</dbReference>
<accession>A0ABY3Z746</accession>
<dbReference type="Gene3D" id="3.30.70.120">
    <property type="match status" value="1"/>
</dbReference>
<organism evidence="3 4">
    <name type="scientific">Streptomyces rimosus subsp. rimosus</name>
    <dbReference type="NCBI Taxonomy" id="132474"/>
    <lineage>
        <taxon>Bacteria</taxon>
        <taxon>Bacillati</taxon>
        <taxon>Actinomycetota</taxon>
        <taxon>Actinomycetes</taxon>
        <taxon>Kitasatosporales</taxon>
        <taxon>Streptomycetaceae</taxon>
        <taxon>Streptomyces</taxon>
    </lineage>
</organism>
<reference evidence="3 4" key="1">
    <citation type="submission" date="2022-03" db="EMBL/GenBank/DDBJ databases">
        <title>Complete genome of Streptomyces rimosus ssp. rimosus R7 (=ATCC 10970).</title>
        <authorList>
            <person name="Beganovic S."/>
            <person name="Ruckert C."/>
            <person name="Busche T."/>
            <person name="Kalinowski J."/>
            <person name="Wittmann C."/>
        </authorList>
    </citation>
    <scope>NUCLEOTIDE SEQUENCE [LARGE SCALE GENOMIC DNA]</scope>
    <source>
        <strain evidence="3 4">R7</strain>
    </source>
</reference>
<keyword evidence="4" id="KW-1185">Reference proteome</keyword>
<feature type="region of interest" description="Disordered" evidence="2">
    <location>
        <begin position="18"/>
        <end position="46"/>
    </location>
</feature>
<gene>
    <name evidence="3" type="primary">cutA</name>
    <name evidence="3" type="ORF">SRIMR7_27860</name>
</gene>
<proteinExistence type="inferred from homology"/>
<name>A0ABY3Z746_STRRM</name>
<dbReference type="EMBL" id="CP094298">
    <property type="protein sequence ID" value="UNZ05972.1"/>
    <property type="molecule type" value="Genomic_DNA"/>
</dbReference>
<sequence>MITAVRTMRRDLINDQCPKGDVQVRGEPAERERPEEAAAGGGGPAGFLTVMTTTDSAGKAEALARGAIEARVAACAQIGAPVTSVYRWEHAIETAQEWQVLFKTAADRYAALEAYLLEAHDYDTPEIIATPITRGGAGYLAWVAEETS</sequence>
<dbReference type="PANTHER" id="PTHR23419:SF8">
    <property type="entry name" value="FI09726P"/>
    <property type="match status" value="1"/>
</dbReference>
<protein>
    <submittedName>
        <fullName evidence="3">Divalent-cation tolerance protein CutA</fullName>
    </submittedName>
</protein>
<evidence type="ECO:0000313" key="4">
    <source>
        <dbReference type="Proteomes" id="UP000829494"/>
    </source>
</evidence>
<dbReference type="InterPro" id="IPR015867">
    <property type="entry name" value="N-reg_PII/ATP_PRibTrfase_C"/>
</dbReference>
<dbReference type="InterPro" id="IPR011322">
    <property type="entry name" value="N-reg_PII-like_a/b"/>
</dbReference>
<comment type="similarity">
    <text evidence="1">Belongs to the CutA family.</text>
</comment>
<evidence type="ECO:0000256" key="1">
    <source>
        <dbReference type="ARBA" id="ARBA00010169"/>
    </source>
</evidence>